<sequence>MQDWVYNHLNDLKPEDFYKEFSYLHISRKDAEEQLQLLLSNIKKERNPENSRKAKCLLNIFKFLYSPEQSQSTVRNTG</sequence>
<proteinExistence type="predicted"/>
<dbReference type="AlphaFoldDB" id="A0A433Q8J2"/>
<dbReference type="Proteomes" id="UP000274822">
    <property type="component" value="Unassembled WGS sequence"/>
</dbReference>
<reference evidence="1 2" key="1">
    <citation type="journal article" date="2018" name="New Phytol.">
        <title>Phylogenomics of Endogonaceae and evolution of mycorrhizas within Mucoromycota.</title>
        <authorList>
            <person name="Chang Y."/>
            <person name="Desiro A."/>
            <person name="Na H."/>
            <person name="Sandor L."/>
            <person name="Lipzen A."/>
            <person name="Clum A."/>
            <person name="Barry K."/>
            <person name="Grigoriev I.V."/>
            <person name="Martin F.M."/>
            <person name="Stajich J.E."/>
            <person name="Smith M.E."/>
            <person name="Bonito G."/>
            <person name="Spatafora J.W."/>
        </authorList>
    </citation>
    <scope>NUCLEOTIDE SEQUENCE [LARGE SCALE GENOMIC DNA]</scope>
    <source>
        <strain evidence="1 2">AD002</strain>
    </source>
</reference>
<comment type="caution">
    <text evidence="1">The sequence shown here is derived from an EMBL/GenBank/DDBJ whole genome shotgun (WGS) entry which is preliminary data.</text>
</comment>
<organism evidence="1 2">
    <name type="scientific">Jimgerdemannia flammicorona</name>
    <dbReference type="NCBI Taxonomy" id="994334"/>
    <lineage>
        <taxon>Eukaryota</taxon>
        <taxon>Fungi</taxon>
        <taxon>Fungi incertae sedis</taxon>
        <taxon>Mucoromycota</taxon>
        <taxon>Mucoromycotina</taxon>
        <taxon>Endogonomycetes</taxon>
        <taxon>Endogonales</taxon>
        <taxon>Endogonaceae</taxon>
        <taxon>Jimgerdemannia</taxon>
    </lineage>
</organism>
<accession>A0A433Q8J2</accession>
<protein>
    <submittedName>
        <fullName evidence="1">Uncharacterized protein</fullName>
    </submittedName>
</protein>
<gene>
    <name evidence="1" type="ORF">BC938DRAFT_471273</name>
</gene>
<dbReference type="EMBL" id="RBNJ01011293">
    <property type="protein sequence ID" value="RUS26069.1"/>
    <property type="molecule type" value="Genomic_DNA"/>
</dbReference>
<evidence type="ECO:0000313" key="1">
    <source>
        <dbReference type="EMBL" id="RUS26069.1"/>
    </source>
</evidence>
<name>A0A433Q8J2_9FUNG</name>
<evidence type="ECO:0000313" key="2">
    <source>
        <dbReference type="Proteomes" id="UP000274822"/>
    </source>
</evidence>
<keyword evidence="2" id="KW-1185">Reference proteome</keyword>